<evidence type="ECO:0000256" key="1">
    <source>
        <dbReference type="SAM" id="MobiDB-lite"/>
    </source>
</evidence>
<dbReference type="GO" id="GO:0003677">
    <property type="term" value="F:DNA binding"/>
    <property type="evidence" value="ECO:0007669"/>
    <property type="project" value="UniProtKB-KW"/>
</dbReference>
<organism evidence="4">
    <name type="scientific">Candidatus Kentrum sp. SD</name>
    <dbReference type="NCBI Taxonomy" id="2126332"/>
    <lineage>
        <taxon>Bacteria</taxon>
        <taxon>Pseudomonadati</taxon>
        <taxon>Pseudomonadota</taxon>
        <taxon>Gammaproteobacteria</taxon>
        <taxon>Candidatus Kentrum</taxon>
    </lineage>
</organism>
<evidence type="ECO:0000313" key="5">
    <source>
        <dbReference type="EMBL" id="VFK80282.1"/>
    </source>
</evidence>
<protein>
    <submittedName>
        <fullName evidence="4">Replication region DNA-binding N-term</fullName>
    </submittedName>
</protein>
<name>A0A450Z167_9GAMM</name>
<dbReference type="EMBL" id="CAADFU010000098">
    <property type="protein sequence ID" value="VFK47565.1"/>
    <property type="molecule type" value="Genomic_DNA"/>
</dbReference>
<dbReference type="EMBL" id="CAADHB010000099">
    <property type="protein sequence ID" value="VFK80282.1"/>
    <property type="molecule type" value="Genomic_DNA"/>
</dbReference>
<feature type="region of interest" description="Disordered" evidence="1">
    <location>
        <begin position="95"/>
        <end position="124"/>
    </location>
</feature>
<dbReference type="InterPro" id="IPR021104">
    <property type="entry name" value="KfrA_DNA-bd_N"/>
</dbReference>
<sequence>MPIDVTKEEIWQAAKTLAQEEKIPTIMNIRSKLGGGSPRAIARHLANWKEESMKADENIFYTDRELWELKRESLEQEQIELMEEIDGLDAELQRARDEGAENTEALRAERKAHGSIKSHGERWREQLEEAQASVEKLTAENQTFRMEIAALKEQAALTEDLKIQVEKLQGALTDLPEKKESKTPTGQKNATASKNAKPTPRKPAPAKKPEIKKPAIKETEKTFPPTFWAAQKIRNEMQ</sequence>
<dbReference type="AlphaFoldDB" id="A0A450Z167"/>
<keyword evidence="4" id="KW-0238">DNA-binding</keyword>
<feature type="region of interest" description="Disordered" evidence="1">
    <location>
        <begin position="171"/>
        <end position="238"/>
    </location>
</feature>
<reference evidence="4" key="1">
    <citation type="submission" date="2019-02" db="EMBL/GenBank/DDBJ databases">
        <authorList>
            <person name="Gruber-Vodicka R. H."/>
            <person name="Seah K. B. B."/>
        </authorList>
    </citation>
    <scope>NUCLEOTIDE SEQUENCE</scope>
    <source>
        <strain evidence="5">BECK_S127</strain>
        <strain evidence="4">BECK_S1320</strain>
        <strain evidence="3">BECK_S1321</strain>
    </source>
</reference>
<feature type="domain" description="KfrA N-terminal DNA-binding" evidence="2">
    <location>
        <begin position="6"/>
        <end position="111"/>
    </location>
</feature>
<feature type="compositionally biased region" description="Basic and acidic residues" evidence="1">
    <location>
        <begin position="207"/>
        <end position="221"/>
    </location>
</feature>
<evidence type="ECO:0000313" key="3">
    <source>
        <dbReference type="EMBL" id="VFK41499.1"/>
    </source>
</evidence>
<evidence type="ECO:0000313" key="4">
    <source>
        <dbReference type="EMBL" id="VFK47565.1"/>
    </source>
</evidence>
<gene>
    <name evidence="5" type="ORF">BECKSD772D_GA0070982_10994</name>
    <name evidence="4" type="ORF">BECKSD772E_GA0070983_10985</name>
    <name evidence="3" type="ORF">BECKSD772F_GA0070984_10935</name>
</gene>
<evidence type="ECO:0000259" key="2">
    <source>
        <dbReference type="Pfam" id="PF11740"/>
    </source>
</evidence>
<dbReference type="Pfam" id="PF11740">
    <property type="entry name" value="KfrA_N"/>
    <property type="match status" value="1"/>
</dbReference>
<feature type="compositionally biased region" description="Polar residues" evidence="1">
    <location>
        <begin position="183"/>
        <end position="196"/>
    </location>
</feature>
<accession>A0A450Z167</accession>
<proteinExistence type="predicted"/>
<dbReference type="EMBL" id="CAADFR010000093">
    <property type="protein sequence ID" value="VFK41499.1"/>
    <property type="molecule type" value="Genomic_DNA"/>
</dbReference>